<gene>
    <name evidence="1" type="ORF">DME_LOCUS4594</name>
</gene>
<dbReference type="WBParaSite" id="DME_0000023401-mRNA-1">
    <property type="protein sequence ID" value="DME_0000023401-mRNA-1"/>
    <property type="gene ID" value="DME_0000023401"/>
</dbReference>
<keyword evidence="3" id="KW-1185">Reference proteome</keyword>
<evidence type="ECO:0000313" key="2">
    <source>
        <dbReference type="Proteomes" id="UP000038040"/>
    </source>
</evidence>
<evidence type="ECO:0000313" key="4">
    <source>
        <dbReference type="WBParaSite" id="DME_0000023401-mRNA-1"/>
    </source>
</evidence>
<accession>A0A0N4U0Y6</accession>
<dbReference type="EMBL" id="UYYG01001150">
    <property type="protein sequence ID" value="VDN54621.1"/>
    <property type="molecule type" value="Genomic_DNA"/>
</dbReference>
<proteinExistence type="predicted"/>
<sequence>MPSSIIEIINYVVAFGLNRRSAPTIGSIYSKDNPEPNYQLLKDIQAQRIPSFPSAPQNYDTQEIILSDYQQQRSVQTNAYGKRLPPPPVFHNREASVHMVQVMPKLATTQLHPNNQSNSLDLNQFKFYQPSIASIDSSYSKNTVGFQPITGDILELTSTDDREYDSALNVL</sequence>
<evidence type="ECO:0000313" key="3">
    <source>
        <dbReference type="Proteomes" id="UP000274756"/>
    </source>
</evidence>
<dbReference type="Proteomes" id="UP000038040">
    <property type="component" value="Unplaced"/>
</dbReference>
<organism evidence="2 4">
    <name type="scientific">Dracunculus medinensis</name>
    <name type="common">Guinea worm</name>
    <dbReference type="NCBI Taxonomy" id="318479"/>
    <lineage>
        <taxon>Eukaryota</taxon>
        <taxon>Metazoa</taxon>
        <taxon>Ecdysozoa</taxon>
        <taxon>Nematoda</taxon>
        <taxon>Chromadorea</taxon>
        <taxon>Rhabditida</taxon>
        <taxon>Spirurina</taxon>
        <taxon>Dracunculoidea</taxon>
        <taxon>Dracunculidae</taxon>
        <taxon>Dracunculus</taxon>
    </lineage>
</organism>
<reference evidence="4" key="1">
    <citation type="submission" date="2017-02" db="UniProtKB">
        <authorList>
            <consortium name="WormBaseParasite"/>
        </authorList>
    </citation>
    <scope>IDENTIFICATION</scope>
</reference>
<dbReference type="AlphaFoldDB" id="A0A0N4U0Y6"/>
<reference evidence="1 3" key="2">
    <citation type="submission" date="2018-11" db="EMBL/GenBank/DDBJ databases">
        <authorList>
            <consortium name="Pathogen Informatics"/>
        </authorList>
    </citation>
    <scope>NUCLEOTIDE SEQUENCE [LARGE SCALE GENOMIC DNA]</scope>
</reference>
<name>A0A0N4U0Y6_DRAME</name>
<dbReference type="Proteomes" id="UP000274756">
    <property type="component" value="Unassembled WGS sequence"/>
</dbReference>
<protein>
    <submittedName>
        <fullName evidence="1 4">Uncharacterized protein</fullName>
    </submittedName>
</protein>
<evidence type="ECO:0000313" key="1">
    <source>
        <dbReference type="EMBL" id="VDN54621.1"/>
    </source>
</evidence>